<sequence>MIHTIIFDIGNVLANYRWKEYLHAFGFSQEVEKAVADAVFLNPIWKEFDRGVMKEEAIIMKCIQHRPQYEKEIREIFQDMSDLVVEYDYAQNLVKCLKQQGYQVYVLSNYGKTLFEHAKKTFQFLKEVDGGIISYQVQKIKPDAAIYEELLNKYKICAEDAVFLDDTVENLEQAACMGIKTVHVTSYESITEGLQAYGITIKEVE</sequence>
<dbReference type="InterPro" id="IPR036412">
    <property type="entry name" value="HAD-like_sf"/>
</dbReference>
<proteinExistence type="predicted"/>
<dbReference type="AlphaFoldDB" id="A0A9D1EC16"/>
<name>A0A9D1EC16_9FIRM</name>
<gene>
    <name evidence="1" type="ORF">IAC96_00320</name>
</gene>
<dbReference type="NCBIfam" id="TIGR01509">
    <property type="entry name" value="HAD-SF-IA-v3"/>
    <property type="match status" value="1"/>
</dbReference>
<dbReference type="Proteomes" id="UP000824201">
    <property type="component" value="Unassembled WGS sequence"/>
</dbReference>
<dbReference type="PRINTS" id="PR00413">
    <property type="entry name" value="HADHALOGNASE"/>
</dbReference>
<accession>A0A9D1EC16</accession>
<dbReference type="EMBL" id="DVHN01000001">
    <property type="protein sequence ID" value="HIR87370.1"/>
    <property type="molecule type" value="Genomic_DNA"/>
</dbReference>
<dbReference type="InterPro" id="IPR023214">
    <property type="entry name" value="HAD_sf"/>
</dbReference>
<reference evidence="1" key="1">
    <citation type="submission" date="2020-10" db="EMBL/GenBank/DDBJ databases">
        <authorList>
            <person name="Gilroy R."/>
        </authorList>
    </citation>
    <scope>NUCLEOTIDE SEQUENCE</scope>
    <source>
        <strain evidence="1">ChiW13-3771</strain>
    </source>
</reference>
<dbReference type="CDD" id="cd02603">
    <property type="entry name" value="HAD_sEH-N_like"/>
    <property type="match status" value="1"/>
</dbReference>
<dbReference type="SFLD" id="SFLDG01129">
    <property type="entry name" value="C1.5:_HAD__Beta-PGM__Phosphata"/>
    <property type="match status" value="1"/>
</dbReference>
<organism evidence="1 2">
    <name type="scientific">Candidatus Fimimorpha faecalis</name>
    <dbReference type="NCBI Taxonomy" id="2840824"/>
    <lineage>
        <taxon>Bacteria</taxon>
        <taxon>Bacillati</taxon>
        <taxon>Bacillota</taxon>
        <taxon>Clostridia</taxon>
        <taxon>Eubacteriales</taxon>
        <taxon>Candidatus Fimimorpha</taxon>
    </lineage>
</organism>
<dbReference type="Gene3D" id="1.10.150.240">
    <property type="entry name" value="Putative phosphatase, domain 2"/>
    <property type="match status" value="1"/>
</dbReference>
<reference evidence="1" key="2">
    <citation type="journal article" date="2021" name="PeerJ">
        <title>Extensive microbial diversity within the chicken gut microbiome revealed by metagenomics and culture.</title>
        <authorList>
            <person name="Gilroy R."/>
            <person name="Ravi A."/>
            <person name="Getino M."/>
            <person name="Pursley I."/>
            <person name="Horton D.L."/>
            <person name="Alikhan N.F."/>
            <person name="Baker D."/>
            <person name="Gharbi K."/>
            <person name="Hall N."/>
            <person name="Watson M."/>
            <person name="Adriaenssens E.M."/>
            <person name="Foster-Nyarko E."/>
            <person name="Jarju S."/>
            <person name="Secka A."/>
            <person name="Antonio M."/>
            <person name="Oren A."/>
            <person name="Chaudhuri R.R."/>
            <person name="La Ragione R."/>
            <person name="Hildebrand F."/>
            <person name="Pallen M.J."/>
        </authorList>
    </citation>
    <scope>NUCLEOTIDE SEQUENCE</scope>
    <source>
        <strain evidence="1">ChiW13-3771</strain>
    </source>
</reference>
<dbReference type="PANTHER" id="PTHR43611">
    <property type="entry name" value="ALPHA-D-GLUCOSE 1-PHOSPHATE PHOSPHATASE"/>
    <property type="match status" value="1"/>
</dbReference>
<dbReference type="Pfam" id="PF00702">
    <property type="entry name" value="Hydrolase"/>
    <property type="match status" value="1"/>
</dbReference>
<dbReference type="InterPro" id="IPR006439">
    <property type="entry name" value="HAD-SF_hydro_IA"/>
</dbReference>
<dbReference type="SFLD" id="SFLDS00003">
    <property type="entry name" value="Haloacid_Dehalogenase"/>
    <property type="match status" value="1"/>
</dbReference>
<evidence type="ECO:0000313" key="2">
    <source>
        <dbReference type="Proteomes" id="UP000824201"/>
    </source>
</evidence>
<dbReference type="Gene3D" id="3.40.50.1000">
    <property type="entry name" value="HAD superfamily/HAD-like"/>
    <property type="match status" value="1"/>
</dbReference>
<dbReference type="PANTHER" id="PTHR43611:SF3">
    <property type="entry name" value="FLAVIN MONONUCLEOTIDE HYDROLASE 1, CHLOROPLATIC"/>
    <property type="match status" value="1"/>
</dbReference>
<dbReference type="InterPro" id="IPR023198">
    <property type="entry name" value="PGP-like_dom2"/>
</dbReference>
<protein>
    <submittedName>
        <fullName evidence="1">HAD family phosphatase</fullName>
    </submittedName>
</protein>
<evidence type="ECO:0000313" key="1">
    <source>
        <dbReference type="EMBL" id="HIR87370.1"/>
    </source>
</evidence>
<comment type="caution">
    <text evidence="1">The sequence shown here is derived from an EMBL/GenBank/DDBJ whole genome shotgun (WGS) entry which is preliminary data.</text>
</comment>
<dbReference type="SUPFAM" id="SSF56784">
    <property type="entry name" value="HAD-like"/>
    <property type="match status" value="1"/>
</dbReference>